<gene>
    <name evidence="1" type="ORF">F1C02_09245</name>
    <name evidence="2" type="ORF">GSR61_11240</name>
</gene>
<dbReference type="Proteomes" id="UP000322051">
    <property type="component" value="Unassembled WGS sequence"/>
</dbReference>
<reference evidence="2 4" key="2">
    <citation type="submission" date="2019-12" db="EMBL/GenBank/DDBJ databases">
        <title>Complete Genome Sequences of Lactobacillus strains, C25 and P38, Isolated from Chicken Cecum.</title>
        <authorList>
            <person name="Hassan H.M."/>
            <person name="Mendoza M."/>
            <person name="Rezvani M."/>
            <person name="Koci M.D."/>
            <person name="Dickey A.N."/>
            <person name="Scholl E.H."/>
        </authorList>
    </citation>
    <scope>NUCLEOTIDE SEQUENCE [LARGE SCALE GENOMIC DNA]</scope>
    <source>
        <strain evidence="2 4">C25</strain>
        <plasmid evidence="2 4">unnamed</plasmid>
    </source>
</reference>
<accession>A0AAN6AGA6</accession>
<reference evidence="1 3" key="1">
    <citation type="submission" date="2019-09" db="EMBL/GenBank/DDBJ databases">
        <title>Comparative analysis of L. crispatus genomes revealed niche specific adaptation to different host and body sites.</title>
        <authorList>
            <person name="Pan M."/>
            <person name="Hidalgo-Cantabrana C."/>
            <person name="Barrangou R."/>
        </authorList>
    </citation>
    <scope>NUCLEOTIDE SEQUENCE [LARGE SCALE GENOMIC DNA]</scope>
    <source>
        <strain evidence="1 3">NCK973</strain>
    </source>
</reference>
<dbReference type="RefSeq" id="WP_065989085.1">
    <property type="nucleotide sequence ID" value="NZ_CP047143.1"/>
</dbReference>
<organism evidence="1 3">
    <name type="scientific">Lactobacillus crispatus</name>
    <dbReference type="NCBI Taxonomy" id="47770"/>
    <lineage>
        <taxon>Bacteria</taxon>
        <taxon>Bacillati</taxon>
        <taxon>Bacillota</taxon>
        <taxon>Bacilli</taxon>
        <taxon>Lactobacillales</taxon>
        <taxon>Lactobacillaceae</taxon>
        <taxon>Lactobacillus</taxon>
    </lineage>
</organism>
<name>A0AAN6AGA6_9LACO</name>
<dbReference type="Proteomes" id="UP000464915">
    <property type="component" value="Plasmid unnamed"/>
</dbReference>
<protein>
    <submittedName>
        <fullName evidence="1">Uncharacterized protein</fullName>
    </submittedName>
</protein>
<evidence type="ECO:0000313" key="2">
    <source>
        <dbReference type="EMBL" id="QHQ69152.1"/>
    </source>
</evidence>
<proteinExistence type="predicted"/>
<evidence type="ECO:0000313" key="1">
    <source>
        <dbReference type="EMBL" id="KAA8796669.1"/>
    </source>
</evidence>
<geneLocation type="plasmid" evidence="2 4">
    <name>unnamed</name>
</geneLocation>
<sequence>MQKIKFSVDYEIKGEAGTGLPNVISLDVPALEDENWFADDNINIEYDEADKSATIRLTDNLTDSDTDPAGTSYAYDILDDYFVHFGHTIKNGKPVLNFNEPKDKPEGSGLSEEEFEKQMHYFDDDLKDKIETYFEKIIDEIDNYLKKQGYVVREWD</sequence>
<dbReference type="AlphaFoldDB" id="A0AAN6AGA6"/>
<dbReference type="EMBL" id="CP047143">
    <property type="protein sequence ID" value="QHQ69152.1"/>
    <property type="molecule type" value="Genomic_DNA"/>
</dbReference>
<evidence type="ECO:0000313" key="4">
    <source>
        <dbReference type="Proteomes" id="UP000464915"/>
    </source>
</evidence>
<evidence type="ECO:0000313" key="3">
    <source>
        <dbReference type="Proteomes" id="UP000322051"/>
    </source>
</evidence>
<keyword evidence="2" id="KW-0614">Plasmid</keyword>
<dbReference type="EMBL" id="VUAO01000028">
    <property type="protein sequence ID" value="KAA8796669.1"/>
    <property type="molecule type" value="Genomic_DNA"/>
</dbReference>